<sequence>MYYQPNGSMVLAQTNYIKELLTKMNMDEANGVSTPMFSTCKLNKHEEDKLPDPLLYKSTIGALQYVTLTTHDIAFYVNKACQLMVEPLESHWSVVKHLLRYLSGTTTNMFLLAWSNPQQQYSLKAYNDSYWANDLDDRLYTSDSCIYHEPNLVAWSYKKQSLVARSGTNVEYLLTPPQSFYG</sequence>
<organism evidence="1 2">
    <name type="scientific">Vicia faba</name>
    <name type="common">Broad bean</name>
    <name type="synonym">Faba vulgaris</name>
    <dbReference type="NCBI Taxonomy" id="3906"/>
    <lineage>
        <taxon>Eukaryota</taxon>
        <taxon>Viridiplantae</taxon>
        <taxon>Streptophyta</taxon>
        <taxon>Embryophyta</taxon>
        <taxon>Tracheophyta</taxon>
        <taxon>Spermatophyta</taxon>
        <taxon>Magnoliopsida</taxon>
        <taxon>eudicotyledons</taxon>
        <taxon>Gunneridae</taxon>
        <taxon>Pentapetalae</taxon>
        <taxon>rosids</taxon>
        <taxon>fabids</taxon>
        <taxon>Fabales</taxon>
        <taxon>Fabaceae</taxon>
        <taxon>Papilionoideae</taxon>
        <taxon>50 kb inversion clade</taxon>
        <taxon>NPAAA clade</taxon>
        <taxon>Hologalegina</taxon>
        <taxon>IRL clade</taxon>
        <taxon>Fabeae</taxon>
        <taxon>Vicia</taxon>
    </lineage>
</organism>
<evidence type="ECO:0000313" key="2">
    <source>
        <dbReference type="Proteomes" id="UP001157006"/>
    </source>
</evidence>
<dbReference type="PANTHER" id="PTHR11439:SF455">
    <property type="entry name" value="RLK (RECEPTOR-LIKE PROTEIN KINASE) 8, PUTATIVE-RELATED"/>
    <property type="match status" value="1"/>
</dbReference>
<dbReference type="AlphaFoldDB" id="A0AAV0YN59"/>
<proteinExistence type="predicted"/>
<dbReference type="EMBL" id="OX451736">
    <property type="protein sequence ID" value="CAI8587421.1"/>
    <property type="molecule type" value="Genomic_DNA"/>
</dbReference>
<reference evidence="1 2" key="1">
    <citation type="submission" date="2023-01" db="EMBL/GenBank/DDBJ databases">
        <authorList>
            <person name="Kreplak J."/>
        </authorList>
    </citation>
    <scope>NUCLEOTIDE SEQUENCE [LARGE SCALE GENOMIC DNA]</scope>
</reference>
<evidence type="ECO:0000313" key="1">
    <source>
        <dbReference type="EMBL" id="CAI8587421.1"/>
    </source>
</evidence>
<dbReference type="PANTHER" id="PTHR11439">
    <property type="entry name" value="GAG-POL-RELATED RETROTRANSPOSON"/>
    <property type="match status" value="1"/>
</dbReference>
<name>A0AAV0YN59_VICFA</name>
<keyword evidence="2" id="KW-1185">Reference proteome</keyword>
<gene>
    <name evidence="1" type="ORF">VFH_I298840</name>
</gene>
<accession>A0AAV0YN59</accession>
<protein>
    <submittedName>
        <fullName evidence="1">Uncharacterized protein</fullName>
    </submittedName>
</protein>
<dbReference type="Proteomes" id="UP001157006">
    <property type="component" value="Chromosome 1L"/>
</dbReference>